<evidence type="ECO:0000313" key="2">
    <source>
        <dbReference type="Proteomes" id="UP000053201"/>
    </source>
</evidence>
<dbReference type="InParanoid" id="A0A0L0HPU5"/>
<dbReference type="RefSeq" id="XP_016610868.1">
    <property type="nucleotide sequence ID" value="XM_016757117.1"/>
</dbReference>
<dbReference type="VEuPathDB" id="FungiDB:SPPG_08967"/>
<reference evidence="1 2" key="1">
    <citation type="submission" date="2009-08" db="EMBL/GenBank/DDBJ databases">
        <title>The Genome Sequence of Spizellomyces punctatus strain DAOM BR117.</title>
        <authorList>
            <consortium name="The Broad Institute Genome Sequencing Platform"/>
            <person name="Russ C."/>
            <person name="Cuomo C."/>
            <person name="Shea T."/>
            <person name="Young S.K."/>
            <person name="Zeng Q."/>
            <person name="Koehrsen M."/>
            <person name="Haas B."/>
            <person name="Borodovsky M."/>
            <person name="Guigo R."/>
            <person name="Alvarado L."/>
            <person name="Berlin A."/>
            <person name="Bochicchio J."/>
            <person name="Borenstein D."/>
            <person name="Chapman S."/>
            <person name="Chen Z."/>
            <person name="Engels R."/>
            <person name="Freedman E."/>
            <person name="Gellesch M."/>
            <person name="Goldberg J."/>
            <person name="Griggs A."/>
            <person name="Gujja S."/>
            <person name="Heiman D."/>
            <person name="Hepburn T."/>
            <person name="Howarth C."/>
            <person name="Jen D."/>
            <person name="Larson L."/>
            <person name="Lewis B."/>
            <person name="Mehta T."/>
            <person name="Park D."/>
            <person name="Pearson M."/>
            <person name="Roberts A."/>
            <person name="Saif S."/>
            <person name="Shenoy N."/>
            <person name="Sisk P."/>
            <person name="Stolte C."/>
            <person name="Sykes S."/>
            <person name="Thomson T."/>
            <person name="Walk T."/>
            <person name="White J."/>
            <person name="Yandava C."/>
            <person name="Burger G."/>
            <person name="Gray M.W."/>
            <person name="Holland P.W.H."/>
            <person name="King N."/>
            <person name="Lang F.B.F."/>
            <person name="Roger A.J."/>
            <person name="Ruiz-Trillo I."/>
            <person name="Lander E."/>
            <person name="Nusbaum C."/>
        </authorList>
    </citation>
    <scope>NUCLEOTIDE SEQUENCE [LARGE SCALE GENOMIC DNA]</scope>
    <source>
        <strain evidence="1 2">DAOM BR117</strain>
    </source>
</reference>
<keyword evidence="2" id="KW-1185">Reference proteome</keyword>
<dbReference type="OrthoDB" id="2142844at2759"/>
<protein>
    <submittedName>
        <fullName evidence="1">Uncharacterized protein</fullName>
    </submittedName>
</protein>
<organism evidence="1 2">
    <name type="scientific">Spizellomyces punctatus (strain DAOM BR117)</name>
    <dbReference type="NCBI Taxonomy" id="645134"/>
    <lineage>
        <taxon>Eukaryota</taxon>
        <taxon>Fungi</taxon>
        <taxon>Fungi incertae sedis</taxon>
        <taxon>Chytridiomycota</taxon>
        <taxon>Chytridiomycota incertae sedis</taxon>
        <taxon>Chytridiomycetes</taxon>
        <taxon>Spizellomycetales</taxon>
        <taxon>Spizellomycetaceae</taxon>
        <taxon>Spizellomyces</taxon>
    </lineage>
</organism>
<dbReference type="AlphaFoldDB" id="A0A0L0HPU5"/>
<sequence length="151" mass="16627">MTLQAHVQVSAQRQVKDLAETILVHRIVPQHGGDLWRKRVHVPLDSLRGVKPNQQSKQPVISFVSPLISVRHSVKVKFGLEAGIKVRSVTAGEIPIILHAADAGVQREVMAYAVDAVRSGDVQRRNRVVELWRDAGGIGGVGLPVRRAMTW</sequence>
<proteinExistence type="predicted"/>
<name>A0A0L0HPU5_SPIPD</name>
<dbReference type="GeneID" id="27692092"/>
<dbReference type="Proteomes" id="UP000053201">
    <property type="component" value="Unassembled WGS sequence"/>
</dbReference>
<dbReference type="EMBL" id="KQ257452">
    <property type="protein sequence ID" value="KND02829.1"/>
    <property type="molecule type" value="Genomic_DNA"/>
</dbReference>
<accession>A0A0L0HPU5</accession>
<gene>
    <name evidence="1" type="ORF">SPPG_08967</name>
</gene>
<evidence type="ECO:0000313" key="1">
    <source>
        <dbReference type="EMBL" id="KND02829.1"/>
    </source>
</evidence>